<gene>
    <name evidence="1" type="ORF">OGAPHI_007016</name>
</gene>
<sequence>MIRIGECMIELASSSTLEVIVAEKIDRRSFGFEHAVNMRSVCSTNLDSNNLSASSNTTCSTLERSITPSPRRSISLNGVDTKMSNLELVKTLLRNFPAIDLFKIPTCRLLSLHSLTSSLKIWVDSSLVGEITNPRIPWFLRPRPSCCTRGIINAKVLPEPVGAQQIRSRSAKLAGIASH</sequence>
<evidence type="ECO:0000313" key="2">
    <source>
        <dbReference type="Proteomes" id="UP000769157"/>
    </source>
</evidence>
<dbReference type="EMBL" id="JAEUBE010000504">
    <property type="protein sequence ID" value="KAH3660430.1"/>
    <property type="molecule type" value="Genomic_DNA"/>
</dbReference>
<comment type="caution">
    <text evidence="1">The sequence shown here is derived from an EMBL/GenBank/DDBJ whole genome shotgun (WGS) entry which is preliminary data.</text>
</comment>
<reference evidence="1" key="1">
    <citation type="journal article" date="2021" name="Open Biol.">
        <title>Shared evolutionary footprints suggest mitochondrial oxidative damage underlies multiple complex I losses in fungi.</title>
        <authorList>
            <person name="Schikora-Tamarit M.A."/>
            <person name="Marcet-Houben M."/>
            <person name="Nosek J."/>
            <person name="Gabaldon T."/>
        </authorList>
    </citation>
    <scope>NUCLEOTIDE SEQUENCE</scope>
    <source>
        <strain evidence="1">CBS6075</strain>
    </source>
</reference>
<accession>A0A9P8NVS1</accession>
<reference evidence="1" key="2">
    <citation type="submission" date="2021-01" db="EMBL/GenBank/DDBJ databases">
        <authorList>
            <person name="Schikora-Tamarit M.A."/>
        </authorList>
    </citation>
    <scope>NUCLEOTIDE SEQUENCE</scope>
    <source>
        <strain evidence="1">CBS6075</strain>
    </source>
</reference>
<dbReference type="RefSeq" id="XP_046058133.1">
    <property type="nucleotide sequence ID" value="XM_046208366.1"/>
</dbReference>
<dbReference type="AlphaFoldDB" id="A0A9P8NVS1"/>
<organism evidence="1 2">
    <name type="scientific">Ogataea philodendri</name>
    <dbReference type="NCBI Taxonomy" id="1378263"/>
    <lineage>
        <taxon>Eukaryota</taxon>
        <taxon>Fungi</taxon>
        <taxon>Dikarya</taxon>
        <taxon>Ascomycota</taxon>
        <taxon>Saccharomycotina</taxon>
        <taxon>Pichiomycetes</taxon>
        <taxon>Pichiales</taxon>
        <taxon>Pichiaceae</taxon>
        <taxon>Ogataea</taxon>
    </lineage>
</organism>
<dbReference type="GeneID" id="70238980"/>
<name>A0A9P8NVS1_9ASCO</name>
<evidence type="ECO:0000313" key="1">
    <source>
        <dbReference type="EMBL" id="KAH3660430.1"/>
    </source>
</evidence>
<proteinExistence type="predicted"/>
<protein>
    <submittedName>
        <fullName evidence="1">Uncharacterized protein</fullName>
    </submittedName>
</protein>
<dbReference type="Proteomes" id="UP000769157">
    <property type="component" value="Unassembled WGS sequence"/>
</dbReference>
<keyword evidence="2" id="KW-1185">Reference proteome</keyword>